<evidence type="ECO:0000256" key="8">
    <source>
        <dbReference type="RuleBase" id="RU003956"/>
    </source>
</evidence>
<evidence type="ECO:0000256" key="5">
    <source>
        <dbReference type="ARBA" id="ARBA00023239"/>
    </source>
</evidence>
<dbReference type="GO" id="GO:0008270">
    <property type="term" value="F:zinc ion binding"/>
    <property type="evidence" value="ECO:0007669"/>
    <property type="project" value="UniProtKB-UniRule"/>
</dbReference>
<keyword evidence="3 7" id="KW-0479">Metal-binding</keyword>
<dbReference type="GO" id="GO:0005737">
    <property type="term" value="C:cytoplasm"/>
    <property type="evidence" value="ECO:0007669"/>
    <property type="project" value="TreeGrafter"/>
</dbReference>
<keyword evidence="4 7" id="KW-0862">Zinc</keyword>
<organism evidence="9 10">
    <name type="scientific">Periconia macrospinosa</name>
    <dbReference type="NCBI Taxonomy" id="97972"/>
    <lineage>
        <taxon>Eukaryota</taxon>
        <taxon>Fungi</taxon>
        <taxon>Dikarya</taxon>
        <taxon>Ascomycota</taxon>
        <taxon>Pezizomycotina</taxon>
        <taxon>Dothideomycetes</taxon>
        <taxon>Pleosporomycetidae</taxon>
        <taxon>Pleosporales</taxon>
        <taxon>Massarineae</taxon>
        <taxon>Periconiaceae</taxon>
        <taxon>Periconia</taxon>
    </lineage>
</organism>
<name>A0A2V1D762_9PLEO</name>
<reference evidence="9 10" key="1">
    <citation type="journal article" date="2018" name="Sci. Rep.">
        <title>Comparative genomics provides insights into the lifestyle and reveals functional heterogeneity of dark septate endophytic fungi.</title>
        <authorList>
            <person name="Knapp D.G."/>
            <person name="Nemeth J.B."/>
            <person name="Barry K."/>
            <person name="Hainaut M."/>
            <person name="Henrissat B."/>
            <person name="Johnson J."/>
            <person name="Kuo A."/>
            <person name="Lim J.H.P."/>
            <person name="Lipzen A."/>
            <person name="Nolan M."/>
            <person name="Ohm R.A."/>
            <person name="Tamas L."/>
            <person name="Grigoriev I.V."/>
            <person name="Spatafora J.W."/>
            <person name="Nagy L.G."/>
            <person name="Kovacs G.M."/>
        </authorList>
    </citation>
    <scope>NUCLEOTIDE SEQUENCE [LARGE SCALE GENOMIC DNA]</scope>
    <source>
        <strain evidence="9 10">DSE2036</strain>
    </source>
</reference>
<evidence type="ECO:0000256" key="6">
    <source>
        <dbReference type="ARBA" id="ARBA00048348"/>
    </source>
</evidence>
<dbReference type="InterPro" id="IPR001765">
    <property type="entry name" value="Carbonic_anhydrase"/>
</dbReference>
<evidence type="ECO:0000313" key="9">
    <source>
        <dbReference type="EMBL" id="PVH92979.1"/>
    </source>
</evidence>
<dbReference type="Pfam" id="PF00484">
    <property type="entry name" value="Pro_CA"/>
    <property type="match status" value="1"/>
</dbReference>
<dbReference type="SUPFAM" id="SSF53056">
    <property type="entry name" value="beta-carbonic anhydrase, cab"/>
    <property type="match status" value="1"/>
</dbReference>
<dbReference type="EMBL" id="KZ805626">
    <property type="protein sequence ID" value="PVH92979.1"/>
    <property type="molecule type" value="Genomic_DNA"/>
</dbReference>
<feature type="non-terminal residue" evidence="9">
    <location>
        <position position="144"/>
    </location>
</feature>
<evidence type="ECO:0000313" key="10">
    <source>
        <dbReference type="Proteomes" id="UP000244855"/>
    </source>
</evidence>
<proteinExistence type="inferred from homology"/>
<evidence type="ECO:0000256" key="1">
    <source>
        <dbReference type="ARBA" id="ARBA00006217"/>
    </source>
</evidence>
<gene>
    <name evidence="9" type="ORF">DM02DRAFT_472615</name>
</gene>
<evidence type="ECO:0000256" key="7">
    <source>
        <dbReference type="PIRSR" id="PIRSR601765-1"/>
    </source>
</evidence>
<feature type="non-terminal residue" evidence="9">
    <location>
        <position position="1"/>
    </location>
</feature>
<dbReference type="EC" id="4.2.1.1" evidence="2 8"/>
<dbReference type="GO" id="GO:0004089">
    <property type="term" value="F:carbonate dehydratase activity"/>
    <property type="evidence" value="ECO:0007669"/>
    <property type="project" value="UniProtKB-UniRule"/>
</dbReference>
<feature type="binding site" evidence="7">
    <location>
        <position position="7"/>
    </location>
    <ligand>
        <name>Zn(2+)</name>
        <dbReference type="ChEBI" id="CHEBI:29105"/>
    </ligand>
</feature>
<comment type="cofactor">
    <cofactor evidence="7">
        <name>Zn(2+)</name>
        <dbReference type="ChEBI" id="CHEBI:29105"/>
    </cofactor>
    <text evidence="7">Binds 1 zinc ion per subunit.</text>
</comment>
<accession>A0A2V1D762</accession>
<keyword evidence="5 8" id="KW-0456">Lyase</keyword>
<dbReference type="Gene3D" id="3.40.1050.10">
    <property type="entry name" value="Carbonic anhydrase"/>
    <property type="match status" value="1"/>
</dbReference>
<dbReference type="OrthoDB" id="10248475at2759"/>
<dbReference type="PANTHER" id="PTHR11002:SF76">
    <property type="entry name" value="CARBONIC ANHYDRASE"/>
    <property type="match status" value="1"/>
</dbReference>
<dbReference type="STRING" id="97972.A0A2V1D762"/>
<evidence type="ECO:0000256" key="3">
    <source>
        <dbReference type="ARBA" id="ARBA00022723"/>
    </source>
</evidence>
<dbReference type="AlphaFoldDB" id="A0A2V1D762"/>
<evidence type="ECO:0000256" key="2">
    <source>
        <dbReference type="ARBA" id="ARBA00012925"/>
    </source>
</evidence>
<sequence>QILWIGCSDSGFAETKTLDLLPEEIIVHTNPGSVLSNDDLGTSSTLEYALRILEVKHIIVCGHYGCKLVNVTTSTNPIKEWLKDVDELYEYHRDELERIENMIERNRRLVELHVWSQARSLLQKQNIRKVEQDRGLKVHAFVYD</sequence>
<keyword evidence="10" id="KW-1185">Reference proteome</keyword>
<dbReference type="Proteomes" id="UP000244855">
    <property type="component" value="Unassembled WGS sequence"/>
</dbReference>
<feature type="binding site" evidence="7">
    <location>
        <position position="66"/>
    </location>
    <ligand>
        <name>Zn(2+)</name>
        <dbReference type="ChEBI" id="CHEBI:29105"/>
    </ligand>
</feature>
<comment type="similarity">
    <text evidence="1 8">Belongs to the beta-class carbonic anhydrase family.</text>
</comment>
<feature type="binding site" evidence="7">
    <location>
        <position position="9"/>
    </location>
    <ligand>
        <name>Zn(2+)</name>
        <dbReference type="ChEBI" id="CHEBI:29105"/>
    </ligand>
</feature>
<protein>
    <recommendedName>
        <fullName evidence="2 8">Carbonic anhydrase</fullName>
        <ecNumber evidence="2 8">4.2.1.1</ecNumber>
    </recommendedName>
    <alternativeName>
        <fullName evidence="8">Carbonate dehydratase</fullName>
    </alternativeName>
</protein>
<dbReference type="GO" id="GO:0034599">
    <property type="term" value="P:cellular response to oxidative stress"/>
    <property type="evidence" value="ECO:0007669"/>
    <property type="project" value="TreeGrafter"/>
</dbReference>
<dbReference type="GO" id="GO:0071244">
    <property type="term" value="P:cellular response to carbon dioxide"/>
    <property type="evidence" value="ECO:0007669"/>
    <property type="project" value="TreeGrafter"/>
</dbReference>
<dbReference type="InterPro" id="IPR036874">
    <property type="entry name" value="Carbonic_anhydrase_sf"/>
</dbReference>
<evidence type="ECO:0000256" key="4">
    <source>
        <dbReference type="ARBA" id="ARBA00022833"/>
    </source>
</evidence>
<dbReference type="SMART" id="SM00947">
    <property type="entry name" value="Pro_CA"/>
    <property type="match status" value="1"/>
</dbReference>
<comment type="function">
    <text evidence="8">Reversible hydration of carbon dioxide.</text>
</comment>
<feature type="binding site" evidence="7">
    <location>
        <position position="63"/>
    </location>
    <ligand>
        <name>Zn(2+)</name>
        <dbReference type="ChEBI" id="CHEBI:29105"/>
    </ligand>
</feature>
<comment type="catalytic activity">
    <reaction evidence="6 8">
        <text>hydrogencarbonate + H(+) = CO2 + H2O</text>
        <dbReference type="Rhea" id="RHEA:10748"/>
        <dbReference type="ChEBI" id="CHEBI:15377"/>
        <dbReference type="ChEBI" id="CHEBI:15378"/>
        <dbReference type="ChEBI" id="CHEBI:16526"/>
        <dbReference type="ChEBI" id="CHEBI:17544"/>
        <dbReference type="EC" id="4.2.1.1"/>
    </reaction>
</comment>
<dbReference type="PANTHER" id="PTHR11002">
    <property type="entry name" value="CARBONIC ANHYDRASE"/>
    <property type="match status" value="1"/>
</dbReference>